<reference evidence="5" key="1">
    <citation type="journal article" date="2022" name="Front. Genet.">
        <title>Chromosome-Scale Assembly of the Dendrobium nobile Genome Provides Insights Into the Molecular Mechanism of the Biosynthesis of the Medicinal Active Ingredient of Dendrobium.</title>
        <authorList>
            <person name="Xu Q."/>
            <person name="Niu S.-C."/>
            <person name="Li K.-L."/>
            <person name="Zheng P.-J."/>
            <person name="Zhang X.-J."/>
            <person name="Jia Y."/>
            <person name="Liu Y."/>
            <person name="Niu Y.-X."/>
            <person name="Yu L.-H."/>
            <person name="Chen D.-F."/>
            <person name="Zhang G.-Q."/>
        </authorList>
    </citation>
    <scope>NUCLEOTIDE SEQUENCE</scope>
    <source>
        <tissue evidence="5">Leaf</tissue>
    </source>
</reference>
<comment type="caution">
    <text evidence="5">The sequence shown here is derived from an EMBL/GenBank/DDBJ whole genome shotgun (WGS) entry which is preliminary data.</text>
</comment>
<sequence>MSSTCGNCDCADKSQCVKKANQYGVVIVGTESYETEAMEFSAAAEHNGKCKLQSRDRYFSVFVGASKGASGRHNATLSFRIREELGRDVRRSGGGLRLGWKRDDELSLCFCGFVEFYVKIILKIVVEYFVMHWKAGCIGEQFIGWTTPGCGAKCPQEAWFLEPGGTTPRMDSMGYIRCCIVNDQAASIAYKLLSGSATAGTSGLARSGINEPFTCLELLSGCATVRYYYPSKCVGENPLSSMANRIYNSIYSSIGLLVSIVKVYDHFVLRDTQSGQSKLAGGEFPAKPKAYSVQDRRFEKAGDQTVHIPSLRGLVNRRARSVANAWLTAAVMIARRRRPMIPIIGAV</sequence>
<name>A0A8T3C3K8_DENNO</name>
<gene>
    <name evidence="5" type="ORF">KFK09_003482</name>
</gene>
<evidence type="ECO:0000256" key="2">
    <source>
        <dbReference type="ARBA" id="ARBA00005802"/>
    </source>
</evidence>
<dbReference type="OrthoDB" id="739871at2759"/>
<evidence type="ECO:0000313" key="5">
    <source>
        <dbReference type="EMBL" id="KAI0524118.1"/>
    </source>
</evidence>
<protein>
    <submittedName>
        <fullName evidence="5">Uncharacterized protein</fullName>
    </submittedName>
</protein>
<dbReference type="Proteomes" id="UP000829196">
    <property type="component" value="Unassembled WGS sequence"/>
</dbReference>
<proteinExistence type="inferred from homology"/>
<dbReference type="GO" id="GO:0006878">
    <property type="term" value="P:intracellular copper ion homeostasis"/>
    <property type="evidence" value="ECO:0007669"/>
    <property type="project" value="InterPro"/>
</dbReference>
<comment type="similarity">
    <text evidence="2">Belongs to the metallothionein superfamily. Type 15 family.</text>
</comment>
<dbReference type="PANTHER" id="PTHR33357:SF3">
    <property type="entry name" value="METALLOTHIONEIN-LIKE PROTEIN 3"/>
    <property type="match status" value="1"/>
</dbReference>
<dbReference type="InterPro" id="IPR044671">
    <property type="entry name" value="MT3"/>
</dbReference>
<dbReference type="EMBL" id="JAGYWB010000004">
    <property type="protein sequence ID" value="KAI0524118.1"/>
    <property type="molecule type" value="Genomic_DNA"/>
</dbReference>
<dbReference type="GO" id="GO:0005507">
    <property type="term" value="F:copper ion binding"/>
    <property type="evidence" value="ECO:0007669"/>
    <property type="project" value="InterPro"/>
</dbReference>
<evidence type="ECO:0000313" key="6">
    <source>
        <dbReference type="Proteomes" id="UP000829196"/>
    </source>
</evidence>
<dbReference type="PANTHER" id="PTHR33357">
    <property type="entry name" value="METALLOTHIONEIN-LIKE PROTEIN 3"/>
    <property type="match status" value="1"/>
</dbReference>
<keyword evidence="3" id="KW-0479">Metal-binding</keyword>
<evidence type="ECO:0000256" key="1">
    <source>
        <dbReference type="ARBA" id="ARBA00002568"/>
    </source>
</evidence>
<evidence type="ECO:0000256" key="4">
    <source>
        <dbReference type="ARBA" id="ARBA00022851"/>
    </source>
</evidence>
<dbReference type="AlphaFoldDB" id="A0A8T3C3K8"/>
<dbReference type="GO" id="GO:0008270">
    <property type="term" value="F:zinc ion binding"/>
    <property type="evidence" value="ECO:0007669"/>
    <property type="project" value="InterPro"/>
</dbReference>
<evidence type="ECO:0000256" key="3">
    <source>
        <dbReference type="ARBA" id="ARBA00022723"/>
    </source>
</evidence>
<keyword evidence="4" id="KW-0480">Metal-thiolate cluster</keyword>
<accession>A0A8T3C3K8</accession>
<keyword evidence="6" id="KW-1185">Reference proteome</keyword>
<organism evidence="5 6">
    <name type="scientific">Dendrobium nobile</name>
    <name type="common">Orchid</name>
    <dbReference type="NCBI Taxonomy" id="94219"/>
    <lineage>
        <taxon>Eukaryota</taxon>
        <taxon>Viridiplantae</taxon>
        <taxon>Streptophyta</taxon>
        <taxon>Embryophyta</taxon>
        <taxon>Tracheophyta</taxon>
        <taxon>Spermatophyta</taxon>
        <taxon>Magnoliopsida</taxon>
        <taxon>Liliopsida</taxon>
        <taxon>Asparagales</taxon>
        <taxon>Orchidaceae</taxon>
        <taxon>Epidendroideae</taxon>
        <taxon>Malaxideae</taxon>
        <taxon>Dendrobiinae</taxon>
        <taxon>Dendrobium</taxon>
    </lineage>
</organism>
<comment type="function">
    <text evidence="1">Metallothioneins have a high content of cysteine residues that bind various heavy metals.</text>
</comment>